<feature type="compositionally biased region" description="Basic and acidic residues" evidence="1">
    <location>
        <begin position="80"/>
        <end position="94"/>
    </location>
</feature>
<feature type="region of interest" description="Disordered" evidence="1">
    <location>
        <begin position="1"/>
        <end position="105"/>
    </location>
</feature>
<dbReference type="CTD" id="401236"/>
<feature type="compositionally biased region" description="Basic and acidic residues" evidence="1">
    <location>
        <begin position="22"/>
        <end position="39"/>
    </location>
</feature>
<reference evidence="3" key="1">
    <citation type="submission" date="2025-08" db="UniProtKB">
        <authorList>
            <consortium name="RefSeq"/>
        </authorList>
    </citation>
    <scope>IDENTIFICATION</scope>
    <source>
        <tissue evidence="3">Sperm</tissue>
    </source>
</reference>
<dbReference type="KEGG" id="pmrn:116942514"/>
<dbReference type="RefSeq" id="XP_032810403.1">
    <property type="nucleotide sequence ID" value="XM_032954512.1"/>
</dbReference>
<proteinExistence type="predicted"/>
<feature type="compositionally biased region" description="Low complexity" evidence="1">
    <location>
        <begin position="63"/>
        <end position="76"/>
    </location>
</feature>
<feature type="compositionally biased region" description="Basic and acidic residues" evidence="1">
    <location>
        <begin position="186"/>
        <end position="205"/>
    </location>
</feature>
<sequence>MGCGSSRKALVGPGDEQNVAWNDKRRVRDVSSQEHRELAAHSALRGTFRKVRESKAQDEDRGASATSAHSAVTVDSGLGCDDRRPPGEACRRPLDGPIPGTMPRADANDILEELRAQGLIQSTPRVVRGGQAFDVMVPDAPSGRPPARLERLILSVGSTRGNAGDGRGAAAAAAAATAEEAAAARRAEALSERRERQLRREERAGRVRRSRAVAIEIQHEQHAQEEQEG</sequence>
<dbReference type="AlphaFoldDB" id="A0AAJ7T327"/>
<evidence type="ECO:0000313" key="2">
    <source>
        <dbReference type="Proteomes" id="UP001318040"/>
    </source>
</evidence>
<evidence type="ECO:0000313" key="3">
    <source>
        <dbReference type="RefSeq" id="XP_032810403.1"/>
    </source>
</evidence>
<dbReference type="GeneID" id="116942514"/>
<feature type="compositionally biased region" description="Basic and acidic residues" evidence="1">
    <location>
        <begin position="50"/>
        <end position="62"/>
    </location>
</feature>
<evidence type="ECO:0000256" key="1">
    <source>
        <dbReference type="SAM" id="MobiDB-lite"/>
    </source>
</evidence>
<keyword evidence="2" id="KW-1185">Reference proteome</keyword>
<dbReference type="Proteomes" id="UP001318040">
    <property type="component" value="Chromosome 15"/>
</dbReference>
<gene>
    <name evidence="3" type="primary">LOC116942514</name>
</gene>
<organism evidence="2 3">
    <name type="scientific">Petromyzon marinus</name>
    <name type="common">Sea lamprey</name>
    <dbReference type="NCBI Taxonomy" id="7757"/>
    <lineage>
        <taxon>Eukaryota</taxon>
        <taxon>Metazoa</taxon>
        <taxon>Chordata</taxon>
        <taxon>Craniata</taxon>
        <taxon>Vertebrata</taxon>
        <taxon>Cyclostomata</taxon>
        <taxon>Hyperoartia</taxon>
        <taxon>Petromyzontiformes</taxon>
        <taxon>Petromyzontidae</taxon>
        <taxon>Petromyzon</taxon>
    </lineage>
</organism>
<name>A0AAJ7T327_PETMA</name>
<protein>
    <submittedName>
        <fullName evidence="3">Uncharacterized protein LOC116942514</fullName>
    </submittedName>
</protein>
<feature type="region of interest" description="Disordered" evidence="1">
    <location>
        <begin position="186"/>
        <end position="211"/>
    </location>
</feature>
<accession>A0AAJ7T327</accession>